<dbReference type="InterPro" id="IPR030865">
    <property type="entry name" value="LapB"/>
</dbReference>
<comment type="similarity">
    <text evidence="2">Belongs to the LapB family.</text>
</comment>
<feature type="binding site" evidence="2">
    <location>
        <position position="381"/>
    </location>
    <ligand>
        <name>Fe cation</name>
        <dbReference type="ChEBI" id="CHEBI:24875"/>
    </ligand>
</feature>
<name>C5BSK0_TERTT</name>
<evidence type="ECO:0000256" key="2">
    <source>
        <dbReference type="HAMAP-Rule" id="MF_00994"/>
    </source>
</evidence>
<feature type="binding site" evidence="2">
    <location>
        <position position="384"/>
    </location>
    <ligand>
        <name>Fe cation</name>
        <dbReference type="ChEBI" id="CHEBI:24875"/>
    </ligand>
</feature>
<keyword evidence="2" id="KW-0677">Repeat</keyword>
<dbReference type="SUPFAM" id="SSF48452">
    <property type="entry name" value="TPR-like"/>
    <property type="match status" value="1"/>
</dbReference>
<feature type="binding site" evidence="2">
    <location>
        <position position="367"/>
    </location>
    <ligand>
        <name>Fe cation</name>
        <dbReference type="ChEBI" id="CHEBI:24875"/>
    </ligand>
</feature>
<dbReference type="EMBL" id="CP001614">
    <property type="protein sequence ID" value="ACR13291.1"/>
    <property type="molecule type" value="Genomic_DNA"/>
</dbReference>
<keyword evidence="2" id="KW-0812">Transmembrane</keyword>
<dbReference type="eggNOG" id="COG2956">
    <property type="taxonomic scope" value="Bacteria"/>
</dbReference>
<keyword evidence="2" id="KW-0408">Iron</keyword>
<dbReference type="STRING" id="377629.TERTU_1392"/>
<gene>
    <name evidence="2" type="primary">lapB</name>
    <name evidence="4" type="ordered locus">TERTU_1392</name>
</gene>
<comment type="subcellular location">
    <subcellularLocation>
        <location evidence="2">Cell inner membrane</location>
        <topology evidence="2">Single-pass membrane protein</topology>
        <orientation evidence="2">Cytoplasmic side</orientation>
    </subcellularLocation>
</comment>
<dbReference type="Pfam" id="PF18073">
    <property type="entry name" value="Zn_ribbon_LapB"/>
    <property type="match status" value="1"/>
</dbReference>
<proteinExistence type="inferred from homology"/>
<evidence type="ECO:0000313" key="5">
    <source>
        <dbReference type="Proteomes" id="UP000009080"/>
    </source>
</evidence>
<protein>
    <recommendedName>
        <fullName evidence="2">Lipopolysaccharide assembly protein B</fullName>
    </recommendedName>
</protein>
<dbReference type="HAMAP" id="MF_00994">
    <property type="entry name" value="LPS_assembly_LapB"/>
    <property type="match status" value="1"/>
</dbReference>
<evidence type="ECO:0000256" key="1">
    <source>
        <dbReference type="ARBA" id="ARBA00022723"/>
    </source>
</evidence>
<dbReference type="GO" id="GO:0009898">
    <property type="term" value="C:cytoplasmic side of plasma membrane"/>
    <property type="evidence" value="ECO:0007669"/>
    <property type="project" value="UniProtKB-UniRule"/>
</dbReference>
<dbReference type="GO" id="GO:0046890">
    <property type="term" value="P:regulation of lipid biosynthetic process"/>
    <property type="evidence" value="ECO:0007669"/>
    <property type="project" value="UniProtKB-UniRule"/>
</dbReference>
<organism evidence="4 5">
    <name type="scientific">Teredinibacter turnerae (strain ATCC 39867 / T7901)</name>
    <dbReference type="NCBI Taxonomy" id="377629"/>
    <lineage>
        <taxon>Bacteria</taxon>
        <taxon>Pseudomonadati</taxon>
        <taxon>Pseudomonadota</taxon>
        <taxon>Gammaproteobacteria</taxon>
        <taxon>Cellvibrionales</taxon>
        <taxon>Cellvibrionaceae</taxon>
        <taxon>Teredinibacter</taxon>
    </lineage>
</organism>
<dbReference type="KEGG" id="ttu:TERTU_1392"/>
<dbReference type="GO" id="GO:0008653">
    <property type="term" value="P:lipopolysaccharide metabolic process"/>
    <property type="evidence" value="ECO:0007669"/>
    <property type="project" value="InterPro"/>
</dbReference>
<dbReference type="Pfam" id="PF13432">
    <property type="entry name" value="TPR_16"/>
    <property type="match status" value="1"/>
</dbReference>
<dbReference type="Gene3D" id="1.25.40.10">
    <property type="entry name" value="Tetratricopeptide repeat domain"/>
    <property type="match status" value="1"/>
</dbReference>
<feature type="binding site" evidence="2">
    <location>
        <position position="370"/>
    </location>
    <ligand>
        <name>Fe cation</name>
        <dbReference type="ChEBI" id="CHEBI:24875"/>
    </ligand>
</feature>
<dbReference type="RefSeq" id="WP_015819404.1">
    <property type="nucleotide sequence ID" value="NC_012997.1"/>
</dbReference>
<keyword evidence="2" id="KW-1003">Cell membrane</keyword>
<dbReference type="HOGENOM" id="CLU_059365_1_0_6"/>
<keyword evidence="5" id="KW-1185">Reference proteome</keyword>
<comment type="function">
    <text evidence="2">Modulates cellular lipopolysaccharide (LPS) levels by regulating LpxC, which is involved in lipid A biosynthesis. May act by modulating the proteolytic activity of FtsH towards LpxC. May also coordinate assembly of proteins involved in LPS synthesis at the plasma membrane.</text>
</comment>
<feature type="domain" description="LapB rubredoxin metal binding" evidence="3">
    <location>
        <begin position="365"/>
        <end position="389"/>
    </location>
</feature>
<dbReference type="InterPro" id="IPR041166">
    <property type="entry name" value="Rubredoxin_2"/>
</dbReference>
<keyword evidence="2" id="KW-0802">TPR repeat</keyword>
<feature type="topological domain" description="Cytoplasmic" evidence="2">
    <location>
        <begin position="24"/>
        <end position="394"/>
    </location>
</feature>
<dbReference type="NCBIfam" id="NF008757">
    <property type="entry name" value="PRK11788.1-5"/>
    <property type="match status" value="1"/>
</dbReference>
<dbReference type="GO" id="GO:0005506">
    <property type="term" value="F:iron ion binding"/>
    <property type="evidence" value="ECO:0007669"/>
    <property type="project" value="UniProtKB-UniRule"/>
</dbReference>
<keyword evidence="1 2" id="KW-0479">Metal-binding</keyword>
<evidence type="ECO:0000259" key="3">
    <source>
        <dbReference type="Pfam" id="PF18073"/>
    </source>
</evidence>
<dbReference type="Proteomes" id="UP000009080">
    <property type="component" value="Chromosome"/>
</dbReference>
<keyword evidence="2" id="KW-0997">Cell inner membrane</keyword>
<reference evidence="4 5" key="1">
    <citation type="journal article" date="2009" name="PLoS ONE">
        <title>The complete genome of Teredinibacter turnerae T7901: an intracellular endosymbiont of marine wood-boring bivalves (shipworms).</title>
        <authorList>
            <person name="Yang J.C."/>
            <person name="Madupu R."/>
            <person name="Durkin A.S."/>
            <person name="Ekborg N.A."/>
            <person name="Pedamallu C.S."/>
            <person name="Hostetler J.B."/>
            <person name="Radune D."/>
            <person name="Toms B.S."/>
            <person name="Henrissat B."/>
            <person name="Coutinho P.M."/>
            <person name="Schwarz S."/>
            <person name="Field L."/>
            <person name="Trindade-Silva A.E."/>
            <person name="Soares C.A.G."/>
            <person name="Elshahawi S."/>
            <person name="Hanora A."/>
            <person name="Schmidt E.W."/>
            <person name="Haygood M.G."/>
            <person name="Posfai J."/>
            <person name="Benner J."/>
            <person name="Madinger C."/>
            <person name="Nove J."/>
            <person name="Anton B."/>
            <person name="Chaudhary K."/>
            <person name="Foster J."/>
            <person name="Holman A."/>
            <person name="Kumar S."/>
            <person name="Lessard P.A."/>
            <person name="Luyten Y.A."/>
            <person name="Slatko B."/>
            <person name="Wood N."/>
            <person name="Wu B."/>
            <person name="Teplitski M."/>
            <person name="Mougous J.D."/>
            <person name="Ward N."/>
            <person name="Eisen J.A."/>
            <person name="Badger J.H."/>
            <person name="Distel D.L."/>
        </authorList>
    </citation>
    <scope>NUCLEOTIDE SEQUENCE [LARGE SCALE GENOMIC DNA]</scope>
    <source>
        <strain evidence="5">ATCC 39867 / T7901</strain>
    </source>
</reference>
<keyword evidence="2" id="KW-1133">Transmembrane helix</keyword>
<dbReference type="AlphaFoldDB" id="C5BSK0"/>
<keyword evidence="2" id="KW-0472">Membrane</keyword>
<sequence>MSDPIVFVLLFAALAIGFSLGRLSRGPGRLPQQQSSSWLKRNYYVGLNQLLNDEPDAAVDTFISSLEVNSETLETHLALGALLRRRGETARAIRVHQNLLARPSLPRPQLQLAQLELGVDFLKAGLLDRAETLFKELADAKYTEKKVREKALIYLVELYRETSDWLDAIDVADRLTSRKFSSTADNWREMQAHFSCELAEKALANNQVLEARRLLRNAQRFDKQCARAQLMQAQIELNDGAAAAALGILKKLPYQSPQVISEALPLMRECYIALKSDRDYLQLLNDIHLAQPSLMLLWHLTCATEKLNGPEDACRVLYEGIAQYPEMVAVQTLLTLCTAQPASEQIPYEKLKPAITQILDNYFFYICTTCGFTAQANHWLCPSCRSWGKMGMAE</sequence>
<dbReference type="InterPro" id="IPR011990">
    <property type="entry name" value="TPR-like_helical_dom_sf"/>
</dbReference>
<accession>C5BSK0</accession>
<evidence type="ECO:0000313" key="4">
    <source>
        <dbReference type="EMBL" id="ACR13291.1"/>
    </source>
</evidence>